<feature type="compositionally biased region" description="Basic and acidic residues" evidence="1">
    <location>
        <begin position="185"/>
        <end position="195"/>
    </location>
</feature>
<accession>A0ABR3JEC0</accession>
<evidence type="ECO:0000256" key="1">
    <source>
        <dbReference type="SAM" id="MobiDB-lite"/>
    </source>
</evidence>
<feature type="compositionally biased region" description="Low complexity" evidence="1">
    <location>
        <begin position="174"/>
        <end position="184"/>
    </location>
</feature>
<feature type="region of interest" description="Disordered" evidence="1">
    <location>
        <begin position="170"/>
        <end position="223"/>
    </location>
</feature>
<sequence>MRSLKYKKGVPFTKVLPQADEQAIDLVSKMLTFDPSKRITVPQALEHPWLAGYHDDVDEPICDTTFDKWQELEKLETIEEYREALWKEIEDYRREARGIKLTALPPRPPNVSTSVSVPKDDSPKVPLPSVFESASAGATDDAPGSDTRTEPDVEPPTMTVTEAEKSIETEAAKADAANLAPPSAADDKPVPDTPRDPVVTYARRSSIMQPPRTGGSTFSSPLNQTQQLPSFTEGPCYAEPGAMPSTGTAGGINQVAFPTQGFVVPARSRTASMAGGEVTRKLLRTLSTVSIHETGEGVVGGLAQIAPIGKYIVNRDATEADEPASEVSQTFGINEASEEEEDDRAHEKEKEETEGQEKKGSKFRIH</sequence>
<feature type="region of interest" description="Disordered" evidence="1">
    <location>
        <begin position="102"/>
        <end position="158"/>
    </location>
</feature>
<evidence type="ECO:0000313" key="2">
    <source>
        <dbReference type="EMBL" id="KAL0953606.1"/>
    </source>
</evidence>
<dbReference type="InterPro" id="IPR011009">
    <property type="entry name" value="Kinase-like_dom_sf"/>
</dbReference>
<dbReference type="Proteomes" id="UP001556367">
    <property type="component" value="Unassembled WGS sequence"/>
</dbReference>
<dbReference type="EMBL" id="JASNQZ010000008">
    <property type="protein sequence ID" value="KAL0953606.1"/>
    <property type="molecule type" value="Genomic_DNA"/>
</dbReference>
<feature type="compositionally biased region" description="Polar residues" evidence="1">
    <location>
        <begin position="214"/>
        <end position="223"/>
    </location>
</feature>
<proteinExistence type="predicted"/>
<feature type="region of interest" description="Disordered" evidence="1">
    <location>
        <begin position="319"/>
        <end position="366"/>
    </location>
</feature>
<name>A0ABR3JEC0_9AGAR</name>
<dbReference type="Gene3D" id="1.10.510.10">
    <property type="entry name" value="Transferase(Phosphotransferase) domain 1"/>
    <property type="match status" value="1"/>
</dbReference>
<organism evidence="2 3">
    <name type="scientific">Hohenbuehelia grisea</name>
    <dbReference type="NCBI Taxonomy" id="104357"/>
    <lineage>
        <taxon>Eukaryota</taxon>
        <taxon>Fungi</taxon>
        <taxon>Dikarya</taxon>
        <taxon>Basidiomycota</taxon>
        <taxon>Agaricomycotina</taxon>
        <taxon>Agaricomycetes</taxon>
        <taxon>Agaricomycetidae</taxon>
        <taxon>Agaricales</taxon>
        <taxon>Pleurotineae</taxon>
        <taxon>Pleurotaceae</taxon>
        <taxon>Hohenbuehelia</taxon>
    </lineage>
</organism>
<feature type="compositionally biased region" description="Basic and acidic residues" evidence="1">
    <location>
        <begin position="343"/>
        <end position="360"/>
    </location>
</feature>
<reference evidence="3" key="1">
    <citation type="submission" date="2024-06" db="EMBL/GenBank/DDBJ databases">
        <title>Multi-omics analyses provide insights into the biosynthesis of the anticancer antibiotic pleurotin in Hohenbuehelia grisea.</title>
        <authorList>
            <person name="Weaver J.A."/>
            <person name="Alberti F."/>
        </authorList>
    </citation>
    <scope>NUCLEOTIDE SEQUENCE [LARGE SCALE GENOMIC DNA]</scope>
    <source>
        <strain evidence="3">T-177</strain>
    </source>
</reference>
<evidence type="ECO:0000313" key="3">
    <source>
        <dbReference type="Proteomes" id="UP001556367"/>
    </source>
</evidence>
<dbReference type="SUPFAM" id="SSF56112">
    <property type="entry name" value="Protein kinase-like (PK-like)"/>
    <property type="match status" value="1"/>
</dbReference>
<keyword evidence="3" id="KW-1185">Reference proteome</keyword>
<evidence type="ECO:0008006" key="4">
    <source>
        <dbReference type="Google" id="ProtNLM"/>
    </source>
</evidence>
<dbReference type="Gene3D" id="3.30.200.20">
    <property type="entry name" value="Phosphorylase Kinase, domain 1"/>
    <property type="match status" value="1"/>
</dbReference>
<gene>
    <name evidence="2" type="ORF">HGRIS_004814</name>
</gene>
<comment type="caution">
    <text evidence="2">The sequence shown here is derived from an EMBL/GenBank/DDBJ whole genome shotgun (WGS) entry which is preliminary data.</text>
</comment>
<protein>
    <recommendedName>
        <fullName evidence="4">Protein kinase domain-containing protein</fullName>
    </recommendedName>
</protein>